<evidence type="ECO:0000256" key="1">
    <source>
        <dbReference type="SAM" id="Phobius"/>
    </source>
</evidence>
<accession>A0A830F1B7</accession>
<organism evidence="2 3">
    <name type="scientific">Halocalculus aciditolerans</name>
    <dbReference type="NCBI Taxonomy" id="1383812"/>
    <lineage>
        <taxon>Archaea</taxon>
        <taxon>Methanobacteriati</taxon>
        <taxon>Methanobacteriota</taxon>
        <taxon>Stenosarchaea group</taxon>
        <taxon>Halobacteria</taxon>
        <taxon>Halobacteriales</taxon>
        <taxon>Halobacteriaceae</taxon>
        <taxon>Halocalculus</taxon>
    </lineage>
</organism>
<keyword evidence="1" id="KW-0812">Transmembrane</keyword>
<dbReference type="RefSeq" id="WP_188975998.1">
    <property type="nucleotide sequence ID" value="NZ_BMPG01000001.1"/>
</dbReference>
<dbReference type="Proteomes" id="UP000607197">
    <property type="component" value="Unassembled WGS sequence"/>
</dbReference>
<evidence type="ECO:0000313" key="2">
    <source>
        <dbReference type="EMBL" id="GGL51775.1"/>
    </source>
</evidence>
<gene>
    <name evidence="2" type="ORF">GCM10009039_07580</name>
</gene>
<name>A0A830F1B7_9EURY</name>
<keyword evidence="1" id="KW-1133">Transmembrane helix</keyword>
<sequence>MARDLSLRAFLGDLGARLAAAGVVLAIFLGLGYLNRIDTLGLSAVLGTPLGFFGVAFGLVVVASLLWIGFQQSRS</sequence>
<reference evidence="2" key="2">
    <citation type="submission" date="2020-09" db="EMBL/GenBank/DDBJ databases">
        <authorList>
            <person name="Sun Q."/>
            <person name="Ohkuma M."/>
        </authorList>
    </citation>
    <scope>NUCLEOTIDE SEQUENCE</scope>
    <source>
        <strain evidence="2">JCM 19596</strain>
    </source>
</reference>
<feature type="transmembrane region" description="Helical" evidence="1">
    <location>
        <begin position="14"/>
        <end position="34"/>
    </location>
</feature>
<protein>
    <submittedName>
        <fullName evidence="2">Uncharacterized protein</fullName>
    </submittedName>
</protein>
<dbReference type="EMBL" id="BMPG01000001">
    <property type="protein sequence ID" value="GGL51775.1"/>
    <property type="molecule type" value="Genomic_DNA"/>
</dbReference>
<reference evidence="2" key="1">
    <citation type="journal article" date="2014" name="Int. J. Syst. Evol. Microbiol.">
        <title>Complete genome sequence of Corynebacterium casei LMG S-19264T (=DSM 44701T), isolated from a smear-ripened cheese.</title>
        <authorList>
            <consortium name="US DOE Joint Genome Institute (JGI-PGF)"/>
            <person name="Walter F."/>
            <person name="Albersmeier A."/>
            <person name="Kalinowski J."/>
            <person name="Ruckert C."/>
        </authorList>
    </citation>
    <scope>NUCLEOTIDE SEQUENCE</scope>
    <source>
        <strain evidence="2">JCM 19596</strain>
    </source>
</reference>
<keyword evidence="1" id="KW-0472">Membrane</keyword>
<keyword evidence="3" id="KW-1185">Reference proteome</keyword>
<evidence type="ECO:0000313" key="3">
    <source>
        <dbReference type="Proteomes" id="UP000607197"/>
    </source>
</evidence>
<proteinExistence type="predicted"/>
<comment type="caution">
    <text evidence="2">The sequence shown here is derived from an EMBL/GenBank/DDBJ whole genome shotgun (WGS) entry which is preliminary data.</text>
</comment>
<dbReference type="AlphaFoldDB" id="A0A830F1B7"/>
<feature type="transmembrane region" description="Helical" evidence="1">
    <location>
        <begin position="46"/>
        <end position="70"/>
    </location>
</feature>